<dbReference type="Proteomes" id="UP000887458">
    <property type="component" value="Unassembled WGS sequence"/>
</dbReference>
<keyword evidence="9" id="KW-1133">Transmembrane helix</keyword>
<dbReference type="CDD" id="cd07061">
    <property type="entry name" value="HP_HAP_like"/>
    <property type="match status" value="2"/>
</dbReference>
<dbReference type="PROSITE" id="PS00616">
    <property type="entry name" value="HIS_ACID_PHOSPHAT_1"/>
    <property type="match status" value="2"/>
</dbReference>
<keyword evidence="8" id="KW-0175">Coiled coil</keyword>
<dbReference type="InterPro" id="IPR029033">
    <property type="entry name" value="His_PPase_superfam"/>
</dbReference>
<dbReference type="Pfam" id="PF00328">
    <property type="entry name" value="His_Phos_2"/>
    <property type="match status" value="2"/>
</dbReference>
<sequence>MISFTNNNCLYLCYVKEKYSDPIMNKFRRSIKRKSSSSSSSLSIDRLVHDETVNIDDTDSSSDDYDQIADHSVAVDMTQNTSAIHINNCIKQIEQKKKYDPKFNNLVECLKRIRLSNIRFIQRETLTNSMGTTMKLKIIKEFIKEFEQIFIETEVIWPSSNDYRIRYEEQPFDEGKNIILNNGEKVLLVYAQQLPYPESMFKSGALIELYPDWFVHRFNQQKSISSSSSSEIKYFILSAFNVLMLLNVDSALVLDSVFVVLRHGDRNPLYIYPNDPYDEEYWKQQGGLGNLTDKGENRIRVAAKNYRQQYEMLLDKSDESNNLILTSTSERAIKTANIFMEVINKTTTFERNDKMLKTTVKCEKAEKIQLDLLIKKAPELVPNNTFIDNISNKTGEKYTEDSVKNLQLLNGLANTLEIERDQMKLNVSDWITDKETANILSNLYKKTFATMSNDHEIQRLRAGLLLKNIRDQIKNNSSQRFFLYSTHDLNQIVLLQALHLYDQLDQDNSVPPTYVSGVVFEVYRNESVQQQNKWIRFIYRQFLDNENGTIIKVDTQMVPELCQTELRFQDGTTINTQKFCSWEQFSGELVKNLIPENWDKECMNSAAIKPMVTFMLLNVNSALVLDSVFVVLRHGDRNPLHIYPNDPYNKEYWNQHGGLGNMTNKGENRIRVAAKNYRQQYEMLQNKSHELSNQIITSTSVRAIKTADIFMEVINETVKFERNDKMLSSSSVCKKAKKIQDDLLLQKATELMPNKTFIDNLSKKTGEKYTDDTLKNLRLLTDLADTLKIERDQMKLNVSDWITDKETANILSELEKKSFAAMTNDQELQRLRAGLLLKNILDQMENNSSQRFFLYSTHDYNQIVLLQALNLYDQLDNNSVPPTYVSGVVLEVYRNESDKQQNKWIRFIYRQFLDDENGTIIKVDTQMVPELCQTELQFHDGTTINTQKFCTWEQFSNELLKNLIPENWDKECMISGAIKPVITFMVFIITILTSYFLTN</sequence>
<keyword evidence="9" id="KW-0812">Transmembrane</keyword>
<dbReference type="InterPro" id="IPR033379">
    <property type="entry name" value="Acid_Pase_AS"/>
</dbReference>
<accession>A0ABQ8JJP6</accession>
<feature type="coiled-coil region" evidence="8">
    <location>
        <begin position="667"/>
        <end position="694"/>
    </location>
</feature>
<dbReference type="EMBL" id="NJHN03000035">
    <property type="protein sequence ID" value="KAH9422821.1"/>
    <property type="molecule type" value="Genomic_DNA"/>
</dbReference>
<proteinExistence type="inferred from homology"/>
<evidence type="ECO:0000313" key="10">
    <source>
        <dbReference type="EMBL" id="KAH9422821.1"/>
    </source>
</evidence>
<organism evidence="10 11">
    <name type="scientific">Dermatophagoides pteronyssinus</name>
    <name type="common">European house dust mite</name>
    <dbReference type="NCBI Taxonomy" id="6956"/>
    <lineage>
        <taxon>Eukaryota</taxon>
        <taxon>Metazoa</taxon>
        <taxon>Ecdysozoa</taxon>
        <taxon>Arthropoda</taxon>
        <taxon>Chelicerata</taxon>
        <taxon>Arachnida</taxon>
        <taxon>Acari</taxon>
        <taxon>Acariformes</taxon>
        <taxon>Sarcoptiformes</taxon>
        <taxon>Astigmata</taxon>
        <taxon>Psoroptidia</taxon>
        <taxon>Analgoidea</taxon>
        <taxon>Pyroglyphidae</taxon>
        <taxon>Dermatophagoidinae</taxon>
        <taxon>Dermatophagoides</taxon>
    </lineage>
</organism>
<reference evidence="10 11" key="1">
    <citation type="journal article" date="2018" name="J. Allergy Clin. Immunol.">
        <title>High-quality assembly of Dermatophagoides pteronyssinus genome and transcriptome reveals a wide range of novel allergens.</title>
        <authorList>
            <person name="Liu X.Y."/>
            <person name="Yang K.Y."/>
            <person name="Wang M.Q."/>
            <person name="Kwok J.S."/>
            <person name="Zeng X."/>
            <person name="Yang Z."/>
            <person name="Xiao X.J."/>
            <person name="Lau C.P."/>
            <person name="Li Y."/>
            <person name="Huang Z.M."/>
            <person name="Ba J.G."/>
            <person name="Yim A.K."/>
            <person name="Ouyang C.Y."/>
            <person name="Ngai S.M."/>
            <person name="Chan T.F."/>
            <person name="Leung E.L."/>
            <person name="Liu L."/>
            <person name="Liu Z.G."/>
            <person name="Tsui S.K."/>
        </authorList>
    </citation>
    <scope>NUCLEOTIDE SEQUENCE [LARGE SCALE GENOMIC DNA]</scope>
    <source>
        <strain evidence="10">Derp</strain>
    </source>
</reference>
<comment type="catalytic activity">
    <reaction evidence="1">
        <text>a phosphate monoester + H2O = an alcohol + phosphate</text>
        <dbReference type="Rhea" id="RHEA:15017"/>
        <dbReference type="ChEBI" id="CHEBI:15377"/>
        <dbReference type="ChEBI" id="CHEBI:30879"/>
        <dbReference type="ChEBI" id="CHEBI:43474"/>
        <dbReference type="ChEBI" id="CHEBI:67140"/>
        <dbReference type="EC" id="3.1.3.2"/>
    </reaction>
</comment>
<comment type="caution">
    <text evidence="10">The sequence shown here is derived from an EMBL/GenBank/DDBJ whole genome shotgun (WGS) entry which is preliminary data.</text>
</comment>
<dbReference type="PANTHER" id="PTHR11567:SF211">
    <property type="entry name" value="PROSTATIC ACID PHOSPHATASE"/>
    <property type="match status" value="1"/>
</dbReference>
<keyword evidence="6" id="KW-1015">Disulfide bond</keyword>
<keyword evidence="4" id="KW-0732">Signal</keyword>
<dbReference type="EC" id="3.1.3.2" evidence="3"/>
<dbReference type="InterPro" id="IPR000560">
    <property type="entry name" value="His_Pase_clade-2"/>
</dbReference>
<reference evidence="10 11" key="2">
    <citation type="journal article" date="2022" name="Mol. Biol. Evol.">
        <title>Comparative Genomics Reveals Insights into the Divergent Evolution of Astigmatic Mites and Household Pest Adaptations.</title>
        <authorList>
            <person name="Xiong Q."/>
            <person name="Wan A.T."/>
            <person name="Liu X."/>
            <person name="Fung C.S."/>
            <person name="Xiao X."/>
            <person name="Malainual N."/>
            <person name="Hou J."/>
            <person name="Wang L."/>
            <person name="Wang M."/>
            <person name="Yang K.Y."/>
            <person name="Cui Y."/>
            <person name="Leung E.L."/>
            <person name="Nong W."/>
            <person name="Shin S.K."/>
            <person name="Au S.W."/>
            <person name="Jeong K.Y."/>
            <person name="Chew F.T."/>
            <person name="Hui J.H."/>
            <person name="Leung T.F."/>
            <person name="Tungtrongchitr A."/>
            <person name="Zhong N."/>
            <person name="Liu Z."/>
            <person name="Tsui S.K."/>
        </authorList>
    </citation>
    <scope>NUCLEOTIDE SEQUENCE [LARGE SCALE GENOMIC DNA]</scope>
    <source>
        <strain evidence="10">Derp</strain>
    </source>
</reference>
<dbReference type="InterPro" id="IPR050645">
    <property type="entry name" value="Histidine_acid_phosphatase"/>
</dbReference>
<protein>
    <recommendedName>
        <fullName evidence="3">acid phosphatase</fullName>
        <ecNumber evidence="3">3.1.3.2</ecNumber>
    </recommendedName>
</protein>
<keyword evidence="11" id="KW-1185">Reference proteome</keyword>
<dbReference type="SUPFAM" id="SSF53254">
    <property type="entry name" value="Phosphoglycerate mutase-like"/>
    <property type="match status" value="2"/>
</dbReference>
<keyword evidence="9" id="KW-0472">Membrane</keyword>
<evidence type="ECO:0000256" key="1">
    <source>
        <dbReference type="ARBA" id="ARBA00000032"/>
    </source>
</evidence>
<comment type="similarity">
    <text evidence="2">Belongs to the histidine acid phosphatase family.</text>
</comment>
<evidence type="ECO:0000256" key="7">
    <source>
        <dbReference type="ARBA" id="ARBA00023180"/>
    </source>
</evidence>
<name>A0ABQ8JJP6_DERPT</name>
<keyword evidence="5" id="KW-0378">Hydrolase</keyword>
<evidence type="ECO:0000256" key="9">
    <source>
        <dbReference type="SAM" id="Phobius"/>
    </source>
</evidence>
<feature type="transmembrane region" description="Helical" evidence="9">
    <location>
        <begin position="977"/>
        <end position="997"/>
    </location>
</feature>
<evidence type="ECO:0000256" key="4">
    <source>
        <dbReference type="ARBA" id="ARBA00022729"/>
    </source>
</evidence>
<keyword evidence="7" id="KW-0325">Glycoprotein</keyword>
<evidence type="ECO:0000256" key="8">
    <source>
        <dbReference type="SAM" id="Coils"/>
    </source>
</evidence>
<evidence type="ECO:0000313" key="11">
    <source>
        <dbReference type="Proteomes" id="UP000887458"/>
    </source>
</evidence>
<dbReference type="Gene3D" id="3.40.50.1240">
    <property type="entry name" value="Phosphoglycerate mutase-like"/>
    <property type="match status" value="2"/>
</dbReference>
<evidence type="ECO:0000256" key="2">
    <source>
        <dbReference type="ARBA" id="ARBA00005375"/>
    </source>
</evidence>
<evidence type="ECO:0000256" key="6">
    <source>
        <dbReference type="ARBA" id="ARBA00023157"/>
    </source>
</evidence>
<evidence type="ECO:0000256" key="3">
    <source>
        <dbReference type="ARBA" id="ARBA00012646"/>
    </source>
</evidence>
<gene>
    <name evidence="10" type="primary">ACP2</name>
    <name evidence="10" type="ORF">DERP_008084</name>
</gene>
<dbReference type="PANTHER" id="PTHR11567">
    <property type="entry name" value="ACID PHOSPHATASE-RELATED"/>
    <property type="match status" value="1"/>
</dbReference>
<evidence type="ECO:0000256" key="5">
    <source>
        <dbReference type="ARBA" id="ARBA00022801"/>
    </source>
</evidence>